<keyword evidence="3" id="KW-1185">Reference proteome</keyword>
<sequence length="561" mass="60409">MTTISTAATAATASALTPPSSSHGESPRWGYPNDGQFENTIDDPALAASHLQQARASPVLSQNGFSSHPVKSHGLDSAVRQLQSADNLSAARRDKSVGERVLSPPLTVDHGTGRASPSDWPVHNQQPPGDTRKRPRHQAPGQDVLGQTDDSKWIHRDKLAKIENDELQAAGIIIPRARAPSKQRRDRSQNRFARGVESVDFTNAQSKKNSAVTMGPMSPLELQPTAQWDLRTPEEIAHDEAATYFTSNGAKGGSRIPVAKVSPAPIPLDCLERGSQGVRKHVETPGVTDALSYAKPRSRSASLSVGEQTSNTATGTHTGARRSITDTSPKKSAPRKLSVTSKNSVSTSTVSTRPKTRSGPNKDSPVNRPCTKSGENATASRAPDGKPPWMINSYKPDPRLPPDQQLLPTVARRLQQEKWEKEGKFGDAYDTALRPLNDNELLRPPPPLETGESSTNGNDDNANDNANGNDDNKAQEEEEQQQADGWPLKQSAPLSPTLRKGSYSTMPKISDKMPSSPIARPRTPITQQPLVGPGPQPQVKKVPEPIDSSKKKGPCGCCVVM</sequence>
<feature type="compositionally biased region" description="Polar residues" evidence="1">
    <location>
        <begin position="50"/>
        <end position="66"/>
    </location>
</feature>
<dbReference type="EMBL" id="JAAVMX010000005">
    <property type="protein sequence ID" value="KAF4508753.1"/>
    <property type="molecule type" value="Genomic_DNA"/>
</dbReference>
<feature type="compositionally biased region" description="Low complexity" evidence="1">
    <location>
        <begin position="527"/>
        <end position="539"/>
    </location>
</feature>
<reference evidence="2 3" key="1">
    <citation type="journal article" date="2020" name="Genome Biol. Evol.">
        <title>A new high-quality draft genome assembly of the Chinese cordyceps Ophiocordyceps sinensis.</title>
        <authorList>
            <person name="Shu R."/>
            <person name="Zhang J."/>
            <person name="Meng Q."/>
            <person name="Zhang H."/>
            <person name="Zhou G."/>
            <person name="Li M."/>
            <person name="Wu P."/>
            <person name="Zhao Y."/>
            <person name="Chen C."/>
            <person name="Qin Q."/>
        </authorList>
    </citation>
    <scope>NUCLEOTIDE SEQUENCE [LARGE SCALE GENOMIC DNA]</scope>
    <source>
        <strain evidence="2 3">IOZ07</strain>
    </source>
</reference>
<feature type="compositionally biased region" description="Low complexity" evidence="1">
    <location>
        <begin position="1"/>
        <end position="22"/>
    </location>
</feature>
<protein>
    <recommendedName>
        <fullName evidence="4">TeaA receptor TeaR</fullName>
    </recommendedName>
</protein>
<organism evidence="2 3">
    <name type="scientific">Ophiocordyceps sinensis</name>
    <dbReference type="NCBI Taxonomy" id="72228"/>
    <lineage>
        <taxon>Eukaryota</taxon>
        <taxon>Fungi</taxon>
        <taxon>Dikarya</taxon>
        <taxon>Ascomycota</taxon>
        <taxon>Pezizomycotina</taxon>
        <taxon>Sordariomycetes</taxon>
        <taxon>Hypocreomycetidae</taxon>
        <taxon>Hypocreales</taxon>
        <taxon>Ophiocordycipitaceae</taxon>
        <taxon>Ophiocordyceps</taxon>
    </lineage>
</organism>
<feature type="compositionally biased region" description="Low complexity" evidence="1">
    <location>
        <begin position="338"/>
        <end position="353"/>
    </location>
</feature>
<feature type="compositionally biased region" description="Basic and acidic residues" evidence="1">
    <location>
        <begin position="414"/>
        <end position="427"/>
    </location>
</feature>
<evidence type="ECO:0000313" key="2">
    <source>
        <dbReference type="EMBL" id="KAF4508753.1"/>
    </source>
</evidence>
<feature type="region of interest" description="Disordered" evidence="1">
    <location>
        <begin position="1"/>
        <end position="147"/>
    </location>
</feature>
<feature type="compositionally biased region" description="Low complexity" evidence="1">
    <location>
        <begin position="456"/>
        <end position="469"/>
    </location>
</feature>
<feature type="compositionally biased region" description="Basic and acidic residues" evidence="1">
    <location>
        <begin position="541"/>
        <end position="550"/>
    </location>
</feature>
<gene>
    <name evidence="2" type="ORF">G6O67_005093</name>
</gene>
<evidence type="ECO:0008006" key="4">
    <source>
        <dbReference type="Google" id="ProtNLM"/>
    </source>
</evidence>
<name>A0A8H4PQV1_9HYPO</name>
<feature type="region of interest" description="Disordered" evidence="1">
    <location>
        <begin position="277"/>
        <end position="553"/>
    </location>
</feature>
<comment type="caution">
    <text evidence="2">The sequence shown here is derived from an EMBL/GenBank/DDBJ whole genome shotgun (WGS) entry which is preliminary data.</text>
</comment>
<evidence type="ECO:0000313" key="3">
    <source>
        <dbReference type="Proteomes" id="UP000557566"/>
    </source>
</evidence>
<evidence type="ECO:0000256" key="1">
    <source>
        <dbReference type="SAM" id="MobiDB-lite"/>
    </source>
</evidence>
<dbReference type="OrthoDB" id="418495at2759"/>
<dbReference type="AlphaFoldDB" id="A0A8H4PQV1"/>
<accession>A0A8H4PQV1</accession>
<dbReference type="Proteomes" id="UP000557566">
    <property type="component" value="Unassembled WGS sequence"/>
</dbReference>
<feature type="compositionally biased region" description="Polar residues" evidence="1">
    <location>
        <begin position="299"/>
        <end position="317"/>
    </location>
</feature>
<proteinExistence type="predicted"/>